<dbReference type="InterPro" id="IPR024046">
    <property type="entry name" value="Flagellar_assmbl_FliW_dom_sf"/>
</dbReference>
<dbReference type="HAMAP" id="MF_01185">
    <property type="entry name" value="FliW"/>
    <property type="match status" value="1"/>
</dbReference>
<keyword evidence="5" id="KW-0282">Flagellum</keyword>
<keyword evidence="2 4" id="KW-1005">Bacterial flagellum biogenesis</keyword>
<protein>
    <recommendedName>
        <fullName evidence="4">Flagellar assembly factor FliW</fullName>
    </recommendedName>
</protein>
<gene>
    <name evidence="4 5" type="primary">fliW</name>
    <name evidence="5" type="ORF">J3U87_00915</name>
</gene>
<evidence type="ECO:0000256" key="3">
    <source>
        <dbReference type="ARBA" id="ARBA00022845"/>
    </source>
</evidence>
<evidence type="ECO:0000256" key="1">
    <source>
        <dbReference type="ARBA" id="ARBA00022490"/>
    </source>
</evidence>
<keyword evidence="6" id="KW-1185">Reference proteome</keyword>
<sequence length="142" mass="15909">MIKVPSITFGDIEIDDHKVYQFDKGIPGLRGIHKYAIVEAEDTEPVKWLQALEPPYITLMMLDPAIVDSDYSVNLTDEHLKILGNPTMQEVFLMVLIVVPEDAHNMTANLLAPLVFNLAARKALQVVVEGSPEMLRVKVIKD</sequence>
<keyword evidence="3 4" id="KW-0810">Translation regulation</keyword>
<keyword evidence="5" id="KW-0966">Cell projection</keyword>
<dbReference type="EMBL" id="CP071793">
    <property type="protein sequence ID" value="QTD51004.1"/>
    <property type="molecule type" value="Genomic_DNA"/>
</dbReference>
<dbReference type="GO" id="GO:0044780">
    <property type="term" value="P:bacterial-type flagellum assembly"/>
    <property type="evidence" value="ECO:0007669"/>
    <property type="project" value="UniProtKB-UniRule"/>
</dbReference>
<reference evidence="5" key="1">
    <citation type="submission" date="2021-03" db="EMBL/GenBank/DDBJ databases">
        <title>Acanthopleuribacteraceae sp. M133.</title>
        <authorList>
            <person name="Wang G."/>
        </authorList>
    </citation>
    <scope>NUCLEOTIDE SEQUENCE</scope>
    <source>
        <strain evidence="5">M133</strain>
    </source>
</reference>
<keyword evidence="4" id="KW-0143">Chaperone</keyword>
<evidence type="ECO:0000256" key="4">
    <source>
        <dbReference type="HAMAP-Rule" id="MF_01185"/>
    </source>
</evidence>
<comment type="subunit">
    <text evidence="4">Interacts with translational regulator CsrA and flagellin(s).</text>
</comment>
<keyword evidence="1 4" id="KW-0963">Cytoplasm</keyword>
<evidence type="ECO:0000313" key="5">
    <source>
        <dbReference type="EMBL" id="QTD51004.1"/>
    </source>
</evidence>
<dbReference type="PANTHER" id="PTHR39190">
    <property type="entry name" value="FLAGELLAR ASSEMBLY FACTOR FLIW"/>
    <property type="match status" value="1"/>
</dbReference>
<dbReference type="RefSeq" id="WP_237381140.1">
    <property type="nucleotide sequence ID" value="NZ_CP071793.1"/>
</dbReference>
<dbReference type="Pfam" id="PF02623">
    <property type="entry name" value="FliW"/>
    <property type="match status" value="1"/>
</dbReference>
<comment type="function">
    <text evidence="4">Acts as an anti-CsrA protein, binds CsrA and prevents it from repressing translation of its target genes, one of which is flagellin. Binds to flagellin and participates in the assembly of the flagellum.</text>
</comment>
<comment type="similarity">
    <text evidence="4">Belongs to the FliW family.</text>
</comment>
<evidence type="ECO:0000313" key="6">
    <source>
        <dbReference type="Proteomes" id="UP000663929"/>
    </source>
</evidence>
<dbReference type="SUPFAM" id="SSF141457">
    <property type="entry name" value="BH3618-like"/>
    <property type="match status" value="1"/>
</dbReference>
<dbReference type="GO" id="GO:0005737">
    <property type="term" value="C:cytoplasm"/>
    <property type="evidence" value="ECO:0007669"/>
    <property type="project" value="UniProtKB-SubCell"/>
</dbReference>
<keyword evidence="5" id="KW-0969">Cilium</keyword>
<name>A0A8A4TP75_SULCO</name>
<dbReference type="Gene3D" id="2.30.290.10">
    <property type="entry name" value="BH3618-like"/>
    <property type="match status" value="1"/>
</dbReference>
<evidence type="ECO:0000256" key="2">
    <source>
        <dbReference type="ARBA" id="ARBA00022795"/>
    </source>
</evidence>
<organism evidence="5 6">
    <name type="scientific">Sulfidibacter corallicola</name>
    <dbReference type="NCBI Taxonomy" id="2818388"/>
    <lineage>
        <taxon>Bacteria</taxon>
        <taxon>Pseudomonadati</taxon>
        <taxon>Acidobacteriota</taxon>
        <taxon>Holophagae</taxon>
        <taxon>Acanthopleuribacterales</taxon>
        <taxon>Acanthopleuribacteraceae</taxon>
        <taxon>Sulfidibacter</taxon>
    </lineage>
</organism>
<comment type="subcellular location">
    <subcellularLocation>
        <location evidence="4">Cytoplasm</location>
    </subcellularLocation>
</comment>
<proteinExistence type="inferred from homology"/>
<dbReference type="AlphaFoldDB" id="A0A8A4TP75"/>
<dbReference type="PANTHER" id="PTHR39190:SF1">
    <property type="entry name" value="FLAGELLAR ASSEMBLY FACTOR FLIW"/>
    <property type="match status" value="1"/>
</dbReference>
<dbReference type="Proteomes" id="UP000663929">
    <property type="component" value="Chromosome"/>
</dbReference>
<dbReference type="InterPro" id="IPR003775">
    <property type="entry name" value="Flagellar_assembly_factor_FliW"/>
</dbReference>
<dbReference type="GO" id="GO:0006417">
    <property type="term" value="P:regulation of translation"/>
    <property type="evidence" value="ECO:0007669"/>
    <property type="project" value="UniProtKB-KW"/>
</dbReference>
<dbReference type="KEGG" id="scor:J3U87_00915"/>
<accession>A0A8A4TP75</accession>